<accession>A0ABY6VYT8</accession>
<reference evidence="2 3" key="1">
    <citation type="submission" date="2019-08" db="EMBL/GenBank/DDBJ databases">
        <authorList>
            <person name="Peeters C."/>
        </authorList>
    </citation>
    <scope>NUCLEOTIDE SEQUENCE [LARGE SCALE GENOMIC DNA]</scope>
    <source>
        <strain evidence="2 3">LMG 20602</strain>
    </source>
</reference>
<gene>
    <name evidence="2" type="ORF">PCA20602_02113</name>
</gene>
<dbReference type="Proteomes" id="UP000366065">
    <property type="component" value="Unassembled WGS sequence"/>
</dbReference>
<feature type="region of interest" description="Disordered" evidence="1">
    <location>
        <begin position="1"/>
        <end position="20"/>
    </location>
</feature>
<dbReference type="EMBL" id="CABPRV010000004">
    <property type="protein sequence ID" value="VVE00546.1"/>
    <property type="molecule type" value="Genomic_DNA"/>
</dbReference>
<protein>
    <submittedName>
        <fullName evidence="2">Ankyrin</fullName>
    </submittedName>
</protein>
<comment type="caution">
    <text evidence="2">The sequence shown here is derived from an EMBL/GenBank/DDBJ whole genome shotgun (WGS) entry which is preliminary data.</text>
</comment>
<dbReference type="InterPro" id="IPR036770">
    <property type="entry name" value="Ankyrin_rpt-contain_sf"/>
</dbReference>
<name>A0ABY6VYT8_9BURK</name>
<evidence type="ECO:0000313" key="3">
    <source>
        <dbReference type="Proteomes" id="UP000366065"/>
    </source>
</evidence>
<evidence type="ECO:0000256" key="1">
    <source>
        <dbReference type="SAM" id="MobiDB-lite"/>
    </source>
</evidence>
<evidence type="ECO:0000313" key="2">
    <source>
        <dbReference type="EMBL" id="VVE00546.1"/>
    </source>
</evidence>
<proteinExistence type="predicted"/>
<feature type="region of interest" description="Disordered" evidence="1">
    <location>
        <begin position="622"/>
        <end position="655"/>
    </location>
</feature>
<keyword evidence="3" id="KW-1185">Reference proteome</keyword>
<sequence length="655" mass="69699">MLMTNMPPRGGALTARRTPQASSTFFPATTARAFMPSMPLTVLTPLAPAPLPVPTPASGFAPPIAPCATGLRVEASLTQIRLSDIALDDLLAAHRDGRCSSQTTWDTLMSLATVAGRELRDSCLIANPADAAGLAFSMASLFSTPERRRTLSDLDNAGIFIDRSRYARLAPEDATLLMSDEGLQLWLRYAASPSAYPTLFVDAIMNGSFAPEPPPAIARALRVLIACGRDTTNDVPISEMPGDVQLPLAHLCGHVAWQWLPSLLKFGANPNQVTASGVPLIASAMAAQADRLHAQGHDLLVAHESLYRLGKTLHALGASLTAPSHSGSPPIMLLALNGYCAAAEVLLGLGATCNTASANRGGNTLMHQLASATQHKGYSFTAFFLFILALRYGGDPDLPNDSGIKAISLLPDSLSQYVRLSQKMNLQARERALHVIANPRPKSAEEMNGTLPTVSAALMAEAKQLCDAGQDPLLPHASLLLLAATLKQQGVDIAQSHQDGSPPILWLALRGYCGAAEVLLALTPDCNAPQFEGNTLMHFLAVATRHPGDAIYADYMLNTALRYGGDPTVCNNAGHSAITSLTSERIRFLRAGLSFVAQTRKRSAQTVENRRNPLLRATLLASRAGRASHQDRQNRQTPATSLTATNPLRHSAADL</sequence>
<dbReference type="SUPFAM" id="SSF48403">
    <property type="entry name" value="Ankyrin repeat"/>
    <property type="match status" value="2"/>
</dbReference>
<feature type="compositionally biased region" description="Polar residues" evidence="1">
    <location>
        <begin position="635"/>
        <end position="648"/>
    </location>
</feature>
<organism evidence="2 3">
    <name type="scientific">Pandoraea capi</name>
    <dbReference type="NCBI Taxonomy" id="2508286"/>
    <lineage>
        <taxon>Bacteria</taxon>
        <taxon>Pseudomonadati</taxon>
        <taxon>Pseudomonadota</taxon>
        <taxon>Betaproteobacteria</taxon>
        <taxon>Burkholderiales</taxon>
        <taxon>Burkholderiaceae</taxon>
        <taxon>Pandoraea</taxon>
    </lineage>
</organism>
<dbReference type="Gene3D" id="1.25.40.20">
    <property type="entry name" value="Ankyrin repeat-containing domain"/>
    <property type="match status" value="2"/>
</dbReference>